<feature type="domain" description="C2H2-type" evidence="8">
    <location>
        <begin position="66"/>
        <end position="87"/>
    </location>
</feature>
<feature type="region of interest" description="Disordered" evidence="7">
    <location>
        <begin position="240"/>
        <end position="265"/>
    </location>
</feature>
<dbReference type="STRING" id="1509407.A0A0L1J1P5"/>
<keyword evidence="5" id="KW-0862">Zinc</keyword>
<proteinExistence type="predicted"/>
<organism evidence="9 10">
    <name type="scientific">Aspergillus nomiae NRRL (strain ATCC 15546 / NRRL 13137 / CBS 260.88 / M93)</name>
    <dbReference type="NCBI Taxonomy" id="1509407"/>
    <lineage>
        <taxon>Eukaryota</taxon>
        <taxon>Fungi</taxon>
        <taxon>Dikarya</taxon>
        <taxon>Ascomycota</taxon>
        <taxon>Pezizomycotina</taxon>
        <taxon>Eurotiomycetes</taxon>
        <taxon>Eurotiomycetidae</taxon>
        <taxon>Eurotiales</taxon>
        <taxon>Aspergillaceae</taxon>
        <taxon>Aspergillus</taxon>
        <taxon>Aspergillus subgen. Circumdati</taxon>
    </lineage>
</organism>
<keyword evidence="10" id="KW-1185">Reference proteome</keyword>
<evidence type="ECO:0000313" key="9">
    <source>
        <dbReference type="EMBL" id="KNG85667.1"/>
    </source>
</evidence>
<comment type="caution">
    <text evidence="9">The sequence shown here is derived from an EMBL/GenBank/DDBJ whole genome shotgun (WGS) entry which is preliminary data.</text>
</comment>
<dbReference type="InterPro" id="IPR013087">
    <property type="entry name" value="Znf_C2H2_type"/>
</dbReference>
<evidence type="ECO:0000256" key="4">
    <source>
        <dbReference type="ARBA" id="ARBA00022771"/>
    </source>
</evidence>
<comment type="subcellular location">
    <subcellularLocation>
        <location evidence="1">Nucleus</location>
    </subcellularLocation>
</comment>
<evidence type="ECO:0000256" key="1">
    <source>
        <dbReference type="ARBA" id="ARBA00004123"/>
    </source>
</evidence>
<evidence type="ECO:0000256" key="7">
    <source>
        <dbReference type="SAM" id="MobiDB-lite"/>
    </source>
</evidence>
<keyword evidence="2" id="KW-0479">Metal-binding</keyword>
<dbReference type="InterPro" id="IPR036236">
    <property type="entry name" value="Znf_C2H2_sf"/>
</dbReference>
<dbReference type="PROSITE" id="PS00028">
    <property type="entry name" value="ZINC_FINGER_C2H2_1"/>
    <property type="match status" value="1"/>
</dbReference>
<evidence type="ECO:0000256" key="3">
    <source>
        <dbReference type="ARBA" id="ARBA00022737"/>
    </source>
</evidence>
<feature type="region of interest" description="Disordered" evidence="7">
    <location>
        <begin position="175"/>
        <end position="199"/>
    </location>
</feature>
<dbReference type="GO" id="GO:0008270">
    <property type="term" value="F:zinc ion binding"/>
    <property type="evidence" value="ECO:0007669"/>
    <property type="project" value="UniProtKB-KW"/>
</dbReference>
<dbReference type="Pfam" id="PF00096">
    <property type="entry name" value="zf-C2H2"/>
    <property type="match status" value="1"/>
</dbReference>
<dbReference type="OrthoDB" id="8117402at2759"/>
<feature type="compositionally biased region" description="Polar residues" evidence="7">
    <location>
        <begin position="184"/>
        <end position="199"/>
    </location>
</feature>
<dbReference type="SUPFAM" id="SSF57667">
    <property type="entry name" value="beta-beta-alpha zinc fingers"/>
    <property type="match status" value="1"/>
</dbReference>
<evidence type="ECO:0000313" key="10">
    <source>
        <dbReference type="Proteomes" id="UP000037505"/>
    </source>
</evidence>
<dbReference type="GO" id="GO:0005634">
    <property type="term" value="C:nucleus"/>
    <property type="evidence" value="ECO:0007669"/>
    <property type="project" value="UniProtKB-SubCell"/>
</dbReference>
<evidence type="ECO:0000259" key="8">
    <source>
        <dbReference type="PROSITE" id="PS00028"/>
    </source>
</evidence>
<evidence type="ECO:0000256" key="6">
    <source>
        <dbReference type="ARBA" id="ARBA00023242"/>
    </source>
</evidence>
<evidence type="ECO:0000256" key="5">
    <source>
        <dbReference type="ARBA" id="ARBA00022833"/>
    </source>
</evidence>
<sequence length="415" mass="45966">MAEKAATNKVHCTYPHCKLVFKSEGEMKQHKTFDDEHEYCAQCDEDFEDEERLLIHKIKSVKHIVCPVCGIEFRSDGGRNAHIRQNHQSQQIIPCHGCKATFKSASGLMAHIEKDECSTIRHVHLLQEQSKKMMIREALDAGEGMSLPIIPPQGTLEDADYDDTDGGVMLETGEAASRAMSNREALNNQPKPGQDDPTASVSAMLALKHWPALGANATKGTSVAPSDLLAFSELSISTATGKDNKSWKGKEPVRSTTDAVSSQRPFGIGTLPPGDTLRMLDRAWDATKFFDSFTGQYICPCKRSFATMAEFENHVLRKSRMMEDRQCPGCLRFFKTTAALVAHLESPSTRCNLSDGERYGQIFEEITGGLIQTAGYTEDGRIKYEAGKLEIVDGSEPGTTTIGTDLRLRPQRREF</sequence>
<name>A0A0L1J1P5_ASPN3</name>
<gene>
    <name evidence="9" type="ORF">ANOM_005560</name>
</gene>
<dbReference type="AlphaFoldDB" id="A0A0L1J1P5"/>
<evidence type="ECO:0000256" key="2">
    <source>
        <dbReference type="ARBA" id="ARBA00022723"/>
    </source>
</evidence>
<dbReference type="Proteomes" id="UP000037505">
    <property type="component" value="Unassembled WGS sequence"/>
</dbReference>
<accession>A0A0L1J1P5</accession>
<dbReference type="SMART" id="SM00355">
    <property type="entry name" value="ZnF_C2H2"/>
    <property type="match status" value="5"/>
</dbReference>
<reference evidence="9 10" key="1">
    <citation type="submission" date="2014-06" db="EMBL/GenBank/DDBJ databases">
        <title>The Genome of the Aflatoxigenic Filamentous Fungus Aspergillus nomius.</title>
        <authorList>
            <person name="Moore M.G."/>
            <person name="Shannon B.M."/>
            <person name="Brian M.M."/>
        </authorList>
    </citation>
    <scope>NUCLEOTIDE SEQUENCE [LARGE SCALE GENOMIC DNA]</scope>
    <source>
        <strain evidence="9 10">NRRL 13137</strain>
    </source>
</reference>
<dbReference type="EMBL" id="JNOM01000147">
    <property type="protein sequence ID" value="KNG85667.1"/>
    <property type="molecule type" value="Genomic_DNA"/>
</dbReference>
<keyword evidence="6" id="KW-0539">Nucleus</keyword>
<dbReference type="InterPro" id="IPR050888">
    <property type="entry name" value="ZnF_C2H2-type_TF"/>
</dbReference>
<feature type="compositionally biased region" description="Basic and acidic residues" evidence="7">
    <location>
        <begin position="242"/>
        <end position="253"/>
    </location>
</feature>
<dbReference type="GeneID" id="26807364"/>
<dbReference type="PANTHER" id="PTHR24406">
    <property type="entry name" value="TRANSCRIPTIONAL REPRESSOR CTCFL-RELATED"/>
    <property type="match status" value="1"/>
</dbReference>
<dbReference type="Gene3D" id="3.30.160.60">
    <property type="entry name" value="Classic Zinc Finger"/>
    <property type="match status" value="1"/>
</dbReference>
<protein>
    <submittedName>
        <fullName evidence="9">C2H2 finger domain protein</fullName>
    </submittedName>
</protein>
<feature type="compositionally biased region" description="Polar residues" evidence="7">
    <location>
        <begin position="254"/>
        <end position="264"/>
    </location>
</feature>
<keyword evidence="4" id="KW-0863">Zinc-finger</keyword>
<keyword evidence="3" id="KW-0677">Repeat</keyword>
<dbReference type="RefSeq" id="XP_015406590.1">
    <property type="nucleotide sequence ID" value="XM_015550817.1"/>
</dbReference>
<dbReference type="Pfam" id="PF24666">
    <property type="entry name" value="zf-C2H2_fungi_2"/>
    <property type="match status" value="1"/>
</dbReference>